<keyword evidence="1" id="KW-0472">Membrane</keyword>
<organism evidence="2 3">
    <name type="scientific">Paraburkholderia strydomiana</name>
    <dbReference type="NCBI Taxonomy" id="1245417"/>
    <lineage>
        <taxon>Bacteria</taxon>
        <taxon>Pseudomonadati</taxon>
        <taxon>Pseudomonadota</taxon>
        <taxon>Betaproteobacteria</taxon>
        <taxon>Burkholderiales</taxon>
        <taxon>Burkholderiaceae</taxon>
        <taxon>Paraburkholderia</taxon>
    </lineage>
</organism>
<dbReference type="Proteomes" id="UP001629288">
    <property type="component" value="Unassembled WGS sequence"/>
</dbReference>
<feature type="transmembrane region" description="Helical" evidence="1">
    <location>
        <begin position="20"/>
        <end position="41"/>
    </location>
</feature>
<keyword evidence="3" id="KW-1185">Reference proteome</keyword>
<feature type="transmembrane region" description="Helical" evidence="1">
    <location>
        <begin position="97"/>
        <end position="115"/>
    </location>
</feature>
<evidence type="ECO:0000256" key="1">
    <source>
        <dbReference type="SAM" id="Phobius"/>
    </source>
</evidence>
<evidence type="ECO:0000313" key="2">
    <source>
        <dbReference type="EMBL" id="MFM0443663.1"/>
    </source>
</evidence>
<reference evidence="2 3" key="1">
    <citation type="journal article" date="2024" name="Chem. Sci.">
        <title>Discovery of megapolipeptins by genome mining of a Burkholderiales bacteria collection.</title>
        <authorList>
            <person name="Paulo B.S."/>
            <person name="Recchia M.J.J."/>
            <person name="Lee S."/>
            <person name="Fergusson C.H."/>
            <person name="Romanowski S.B."/>
            <person name="Hernandez A."/>
            <person name="Krull N."/>
            <person name="Liu D.Y."/>
            <person name="Cavanagh H."/>
            <person name="Bos A."/>
            <person name="Gray C.A."/>
            <person name="Murphy B.T."/>
            <person name="Linington R.G."/>
            <person name="Eustaquio A.S."/>
        </authorList>
    </citation>
    <scope>NUCLEOTIDE SEQUENCE [LARGE SCALE GENOMIC DNA]</scope>
    <source>
        <strain evidence="2 3">RL17-379-BIB-C</strain>
    </source>
</reference>
<keyword evidence="1" id="KW-1133">Transmembrane helix</keyword>
<accession>A0ABW9C053</accession>
<dbReference type="RefSeq" id="WP_408128294.1">
    <property type="nucleotide sequence ID" value="NZ_JAQQDH010000002.1"/>
</dbReference>
<gene>
    <name evidence="2" type="ORF">PQR00_08695</name>
</gene>
<name>A0ABW9C053_9BURK</name>
<feature type="transmembrane region" description="Helical" evidence="1">
    <location>
        <begin position="53"/>
        <end position="77"/>
    </location>
</feature>
<protein>
    <submittedName>
        <fullName evidence="2">Uncharacterized protein</fullName>
    </submittedName>
</protein>
<proteinExistence type="predicted"/>
<evidence type="ECO:0000313" key="3">
    <source>
        <dbReference type="Proteomes" id="UP001629288"/>
    </source>
</evidence>
<dbReference type="EMBL" id="JAQQDH010000002">
    <property type="protein sequence ID" value="MFM0443663.1"/>
    <property type="molecule type" value="Genomic_DNA"/>
</dbReference>
<sequence length="139" mass="15427">MLIAPISWINYEQSDQWLNLWIQAAFNLGMAVFFLMVVYGLREINAKAPDTKAIQSVAILMLTSFGVFLPIFYTSVFLAFESGMLTHHQIVQIPDKAALLFAGGAGAVATFLSQLEKIRGRPRAGEKVKSSAKKHRKVL</sequence>
<comment type="caution">
    <text evidence="2">The sequence shown here is derived from an EMBL/GenBank/DDBJ whole genome shotgun (WGS) entry which is preliminary data.</text>
</comment>
<keyword evidence="1" id="KW-0812">Transmembrane</keyword>